<dbReference type="AlphaFoldDB" id="A0A4Y2N743"/>
<evidence type="ECO:0000313" key="3">
    <source>
        <dbReference type="Proteomes" id="UP000499080"/>
    </source>
</evidence>
<evidence type="ECO:0000313" key="2">
    <source>
        <dbReference type="EMBL" id="GBN33997.1"/>
    </source>
</evidence>
<reference evidence="2 3" key="1">
    <citation type="journal article" date="2019" name="Sci. Rep.">
        <title>Orb-weaving spider Araneus ventricosus genome elucidates the spidroin gene catalogue.</title>
        <authorList>
            <person name="Kono N."/>
            <person name="Nakamura H."/>
            <person name="Ohtoshi R."/>
            <person name="Moran D.A.P."/>
            <person name="Shinohara A."/>
            <person name="Yoshida Y."/>
            <person name="Fujiwara M."/>
            <person name="Mori M."/>
            <person name="Tomita M."/>
            <person name="Arakawa K."/>
        </authorList>
    </citation>
    <scope>NUCLEOTIDE SEQUENCE [LARGE SCALE GENOMIC DNA]</scope>
</reference>
<proteinExistence type="predicted"/>
<dbReference type="EMBL" id="BGPR01008466">
    <property type="protein sequence ID" value="GBN33997.1"/>
    <property type="molecule type" value="Genomic_DNA"/>
</dbReference>
<feature type="domain" description="DNA helicase Pif1-like 2B" evidence="1">
    <location>
        <begin position="115"/>
        <end position="146"/>
    </location>
</feature>
<dbReference type="InterPro" id="IPR049163">
    <property type="entry name" value="Pif1-like_2B_dom"/>
</dbReference>
<gene>
    <name evidence="2" type="ORF">AVEN_69816_1</name>
</gene>
<name>A0A4Y2N743_ARAVE</name>
<protein>
    <recommendedName>
        <fullName evidence="1">DNA helicase Pif1-like 2B domain-containing protein</fullName>
    </recommendedName>
</protein>
<evidence type="ECO:0000259" key="1">
    <source>
        <dbReference type="Pfam" id="PF21530"/>
    </source>
</evidence>
<sequence length="147" mass="16546">MRANAEEQEFSEFLLQIGNGEYPHQTNEVGKELIKLPNTIICKSGIVTEIYGNKFRSPEEAFTFPKVAILAPNNEHCQNINGKVLDLIAGETRTYVSVNNLITENDCELLQFPTEFLYSLELNGLPPHILELKAGSVVMLLRKLKVQ</sequence>
<dbReference type="PANTHER" id="PTHR10492">
    <property type="match status" value="1"/>
</dbReference>
<accession>A0A4Y2N743</accession>
<organism evidence="2 3">
    <name type="scientific">Araneus ventricosus</name>
    <name type="common">Orbweaver spider</name>
    <name type="synonym">Epeira ventricosa</name>
    <dbReference type="NCBI Taxonomy" id="182803"/>
    <lineage>
        <taxon>Eukaryota</taxon>
        <taxon>Metazoa</taxon>
        <taxon>Ecdysozoa</taxon>
        <taxon>Arthropoda</taxon>
        <taxon>Chelicerata</taxon>
        <taxon>Arachnida</taxon>
        <taxon>Araneae</taxon>
        <taxon>Araneomorphae</taxon>
        <taxon>Entelegynae</taxon>
        <taxon>Araneoidea</taxon>
        <taxon>Araneidae</taxon>
        <taxon>Araneus</taxon>
    </lineage>
</organism>
<dbReference type="Proteomes" id="UP000499080">
    <property type="component" value="Unassembled WGS sequence"/>
</dbReference>
<dbReference type="Pfam" id="PF21530">
    <property type="entry name" value="Pif1_2B_dom"/>
    <property type="match status" value="1"/>
</dbReference>
<dbReference type="PANTHER" id="PTHR10492:SF57">
    <property type="entry name" value="ATP-DEPENDENT DNA HELICASE"/>
    <property type="match status" value="1"/>
</dbReference>
<keyword evidence="3" id="KW-1185">Reference proteome</keyword>
<dbReference type="OrthoDB" id="8063658at2759"/>
<comment type="caution">
    <text evidence="2">The sequence shown here is derived from an EMBL/GenBank/DDBJ whole genome shotgun (WGS) entry which is preliminary data.</text>
</comment>